<dbReference type="EMBL" id="PKPP01011310">
    <property type="protein sequence ID" value="PWA44368.1"/>
    <property type="molecule type" value="Genomic_DNA"/>
</dbReference>
<organism evidence="3 4">
    <name type="scientific">Artemisia annua</name>
    <name type="common">Sweet wormwood</name>
    <dbReference type="NCBI Taxonomy" id="35608"/>
    <lineage>
        <taxon>Eukaryota</taxon>
        <taxon>Viridiplantae</taxon>
        <taxon>Streptophyta</taxon>
        <taxon>Embryophyta</taxon>
        <taxon>Tracheophyta</taxon>
        <taxon>Spermatophyta</taxon>
        <taxon>Magnoliopsida</taxon>
        <taxon>eudicotyledons</taxon>
        <taxon>Gunneridae</taxon>
        <taxon>Pentapetalae</taxon>
        <taxon>asterids</taxon>
        <taxon>campanulids</taxon>
        <taxon>Asterales</taxon>
        <taxon>Asteraceae</taxon>
        <taxon>Asteroideae</taxon>
        <taxon>Anthemideae</taxon>
        <taxon>Artemisiinae</taxon>
        <taxon>Artemisia</taxon>
    </lineage>
</organism>
<feature type="region of interest" description="Disordered" evidence="2">
    <location>
        <begin position="113"/>
        <end position="171"/>
    </location>
</feature>
<dbReference type="Proteomes" id="UP000245207">
    <property type="component" value="Unassembled WGS sequence"/>
</dbReference>
<dbReference type="GO" id="GO:0070072">
    <property type="term" value="P:vacuolar proton-transporting V-type ATPase complex assembly"/>
    <property type="evidence" value="ECO:0007669"/>
    <property type="project" value="InterPro"/>
</dbReference>
<name>A0A2U1L5U2_ARTAN</name>
<dbReference type="InterPro" id="IPR040357">
    <property type="entry name" value="Vma22/CCDC115"/>
</dbReference>
<gene>
    <name evidence="3" type="ORF">CTI12_AA529710</name>
</gene>
<accession>A0A2U1L5U2</accession>
<dbReference type="PANTHER" id="PTHR31996">
    <property type="entry name" value="COILED-COIL DOMAIN-CONTAINING PROTEIN 115"/>
    <property type="match status" value="1"/>
</dbReference>
<dbReference type="PANTHER" id="PTHR31996:SF2">
    <property type="entry name" value="COILED-COIL DOMAIN-CONTAINING PROTEIN 115"/>
    <property type="match status" value="1"/>
</dbReference>
<proteinExistence type="predicted"/>
<reference evidence="3 4" key="1">
    <citation type="journal article" date="2018" name="Mol. Plant">
        <title>The genome of Artemisia annua provides insight into the evolution of Asteraceae family and artemisinin biosynthesis.</title>
        <authorList>
            <person name="Shen Q."/>
            <person name="Zhang L."/>
            <person name="Liao Z."/>
            <person name="Wang S."/>
            <person name="Yan T."/>
            <person name="Shi P."/>
            <person name="Liu M."/>
            <person name="Fu X."/>
            <person name="Pan Q."/>
            <person name="Wang Y."/>
            <person name="Lv Z."/>
            <person name="Lu X."/>
            <person name="Zhang F."/>
            <person name="Jiang W."/>
            <person name="Ma Y."/>
            <person name="Chen M."/>
            <person name="Hao X."/>
            <person name="Li L."/>
            <person name="Tang Y."/>
            <person name="Lv G."/>
            <person name="Zhou Y."/>
            <person name="Sun X."/>
            <person name="Brodelius P.E."/>
            <person name="Rose J.K.C."/>
            <person name="Tang K."/>
        </authorList>
    </citation>
    <scope>NUCLEOTIDE SEQUENCE [LARGE SCALE GENOMIC DNA]</scope>
    <source>
        <strain evidence="4">cv. Huhao1</strain>
        <tissue evidence="3">Leaf</tissue>
    </source>
</reference>
<keyword evidence="4" id="KW-1185">Reference proteome</keyword>
<dbReference type="GO" id="GO:0051082">
    <property type="term" value="F:unfolded protein binding"/>
    <property type="evidence" value="ECO:0007669"/>
    <property type="project" value="TreeGrafter"/>
</dbReference>
<sequence>MEEQVKKVDHQNHEEGAINKVSNPEIEEETLIFLDSLDHYLVLIDSLSNSLLHQGWMELAGARYSMGASRVNSALLNLQPHSAATTVEITHHQDGSLTKSPKFNLCKWASPDNKDSSLEKENIEEDEQLKENISSQRDSGNQESSPDSSIESVTNASPRESNGSEINASPRKIENPVSESIRRVFLLFKYFTIVTPLLSSFFCMQLQKERAKVLSMFGTLVSPKLRASQLTFETALETLVEIANARSSILKSYEALHRDMKSTQE</sequence>
<feature type="compositionally biased region" description="Polar residues" evidence="2">
    <location>
        <begin position="131"/>
        <end position="167"/>
    </location>
</feature>
<evidence type="ECO:0000313" key="4">
    <source>
        <dbReference type="Proteomes" id="UP000245207"/>
    </source>
</evidence>
<dbReference type="OrthoDB" id="408631at2759"/>
<evidence type="ECO:0000256" key="1">
    <source>
        <dbReference type="ARBA" id="ARBA00093634"/>
    </source>
</evidence>
<comment type="caution">
    <text evidence="3">The sequence shown here is derived from an EMBL/GenBank/DDBJ whole genome shotgun (WGS) entry which is preliminary data.</text>
</comment>
<evidence type="ECO:0000313" key="3">
    <source>
        <dbReference type="EMBL" id="PWA44368.1"/>
    </source>
</evidence>
<dbReference type="AlphaFoldDB" id="A0A2U1L5U2"/>
<dbReference type="STRING" id="35608.A0A2U1L5U2"/>
<evidence type="ECO:0000256" key="2">
    <source>
        <dbReference type="SAM" id="MobiDB-lite"/>
    </source>
</evidence>
<protein>
    <recommendedName>
        <fullName evidence="1">Vacuolar ATPase assembly protein VMA22</fullName>
    </recommendedName>
</protein>